<feature type="signal peptide" evidence="2">
    <location>
        <begin position="1"/>
        <end position="30"/>
    </location>
</feature>
<evidence type="ECO:0000256" key="1">
    <source>
        <dbReference type="SAM" id="MobiDB-lite"/>
    </source>
</evidence>
<organism evidence="3 4">
    <name type="scientific">Phytohabitans maris</name>
    <dbReference type="NCBI Taxonomy" id="3071409"/>
    <lineage>
        <taxon>Bacteria</taxon>
        <taxon>Bacillati</taxon>
        <taxon>Actinomycetota</taxon>
        <taxon>Actinomycetes</taxon>
        <taxon>Micromonosporales</taxon>
        <taxon>Micromonosporaceae</taxon>
    </lineage>
</organism>
<gene>
    <name evidence="3" type="ORF">RB614_41485</name>
</gene>
<keyword evidence="4" id="KW-1185">Reference proteome</keyword>
<evidence type="ECO:0000313" key="3">
    <source>
        <dbReference type="EMBL" id="MDQ7910981.1"/>
    </source>
</evidence>
<dbReference type="EMBL" id="JAVHUY010000067">
    <property type="protein sequence ID" value="MDQ7910981.1"/>
    <property type="molecule type" value="Genomic_DNA"/>
</dbReference>
<feature type="chain" id="PRO_5046864476" description="Pyroglutamyl peptidase" evidence="2">
    <location>
        <begin position="31"/>
        <end position="419"/>
    </location>
</feature>
<keyword evidence="2" id="KW-0732">Signal</keyword>
<protein>
    <recommendedName>
        <fullName evidence="5">Pyroglutamyl peptidase</fullName>
    </recommendedName>
</protein>
<dbReference type="PROSITE" id="PS51257">
    <property type="entry name" value="PROKAR_LIPOPROTEIN"/>
    <property type="match status" value="1"/>
</dbReference>
<name>A0ABU0ZVA9_9ACTN</name>
<dbReference type="InterPro" id="IPR036440">
    <property type="entry name" value="Peptidase_C15-like_sf"/>
</dbReference>
<evidence type="ECO:0008006" key="5">
    <source>
        <dbReference type="Google" id="ProtNLM"/>
    </source>
</evidence>
<dbReference type="Gene3D" id="3.40.630.20">
    <property type="entry name" value="Peptidase C15, pyroglutamyl peptidase I-like"/>
    <property type="match status" value="1"/>
</dbReference>
<proteinExistence type="predicted"/>
<reference evidence="3 4" key="1">
    <citation type="submission" date="2023-08" db="EMBL/GenBank/DDBJ databases">
        <title>Phytohabitans sansha sp. nov., isolated from marine sediment.</title>
        <authorList>
            <person name="Zhao Y."/>
            <person name="Yi K."/>
        </authorList>
    </citation>
    <scope>NUCLEOTIDE SEQUENCE [LARGE SCALE GENOMIC DNA]</scope>
    <source>
        <strain evidence="3 4">ZYX-F-186</strain>
    </source>
</reference>
<feature type="region of interest" description="Disordered" evidence="1">
    <location>
        <begin position="329"/>
        <end position="349"/>
    </location>
</feature>
<comment type="caution">
    <text evidence="3">The sequence shown here is derived from an EMBL/GenBank/DDBJ whole genome shotgun (WGS) entry which is preliminary data.</text>
</comment>
<dbReference type="RefSeq" id="WP_308718215.1">
    <property type="nucleotide sequence ID" value="NZ_JAVHUY010000067.1"/>
</dbReference>
<dbReference type="SUPFAM" id="SSF53182">
    <property type="entry name" value="Pyrrolidone carboxyl peptidase (pyroglutamate aminopeptidase)"/>
    <property type="match status" value="1"/>
</dbReference>
<sequence>MRATRLGGAACAALVAGIGALALPAVPAAAACTTGTAPLTVEEERLESQAVPGQILARSGFDARVTAFAAALCATTSYTQASQVVTTHAGRLWEAAVDRAQAGPAGGGQLAADDDRPLYWARLGMTRALRRWVPTHGLSASRRAVLERSLERASRGITSSAFDSGAGRRLFVTGFDPFLLDDEIRRGNPSGAAALTLDGQVLTVNGVRIQVQTVVFPVRYADFDRGIAEEAIRPHIATGPQRADAITTVSQGRSEFDLEVFNGRRRSVDSIGDNNNVQGGGTFTAPTVFPGVGPGPEFLRTSLPLRAMQAVGANPFPININPSVWEIPAGATDPQPRPDGPTAGSVAVEGSGGGYLSNEVAYRNTLLLAGTAGAPAGGHVHTPTLGSPADPADITDPGFEQQRSAIVGQVHAIVARAIP</sequence>
<dbReference type="Proteomes" id="UP001230908">
    <property type="component" value="Unassembled WGS sequence"/>
</dbReference>
<evidence type="ECO:0000256" key="2">
    <source>
        <dbReference type="SAM" id="SignalP"/>
    </source>
</evidence>
<accession>A0ABU0ZVA9</accession>
<evidence type="ECO:0000313" key="4">
    <source>
        <dbReference type="Proteomes" id="UP001230908"/>
    </source>
</evidence>